<name>A0AA39YDU4_9PEZI</name>
<gene>
    <name evidence="2" type="ORF">DIS24_g6452</name>
</gene>
<keyword evidence="3" id="KW-1185">Reference proteome</keyword>
<feature type="compositionally biased region" description="Acidic residues" evidence="1">
    <location>
        <begin position="160"/>
        <end position="169"/>
    </location>
</feature>
<dbReference type="AlphaFoldDB" id="A0AA39YDU4"/>
<feature type="compositionally biased region" description="Basic and acidic residues" evidence="1">
    <location>
        <begin position="1"/>
        <end position="11"/>
    </location>
</feature>
<proteinExistence type="predicted"/>
<feature type="region of interest" description="Disordered" evidence="1">
    <location>
        <begin position="1"/>
        <end position="193"/>
    </location>
</feature>
<feature type="compositionally biased region" description="Polar residues" evidence="1">
    <location>
        <begin position="30"/>
        <end position="40"/>
    </location>
</feature>
<dbReference type="EMBL" id="JAUJDW010000031">
    <property type="protein sequence ID" value="KAK0650818.1"/>
    <property type="molecule type" value="Genomic_DNA"/>
</dbReference>
<evidence type="ECO:0000256" key="1">
    <source>
        <dbReference type="SAM" id="MobiDB-lite"/>
    </source>
</evidence>
<feature type="compositionally biased region" description="Polar residues" evidence="1">
    <location>
        <begin position="110"/>
        <end position="126"/>
    </location>
</feature>
<organism evidence="2 3">
    <name type="scientific">Lasiodiplodia hormozganensis</name>
    <dbReference type="NCBI Taxonomy" id="869390"/>
    <lineage>
        <taxon>Eukaryota</taxon>
        <taxon>Fungi</taxon>
        <taxon>Dikarya</taxon>
        <taxon>Ascomycota</taxon>
        <taxon>Pezizomycotina</taxon>
        <taxon>Dothideomycetes</taxon>
        <taxon>Dothideomycetes incertae sedis</taxon>
        <taxon>Botryosphaeriales</taxon>
        <taxon>Botryosphaeriaceae</taxon>
        <taxon>Lasiodiplodia</taxon>
    </lineage>
</organism>
<accession>A0AA39YDU4</accession>
<evidence type="ECO:0000313" key="2">
    <source>
        <dbReference type="EMBL" id="KAK0650818.1"/>
    </source>
</evidence>
<sequence length="193" mass="20052">MRPSEPTRAEHQTSNSTANAFLGGRRMPTWLTTGQPQVNASPLLPSRKRPAPRDFDPPKRPSKPTPNPPSSSASPNLPCVSAAPAGPQPPLSVAVQNASNPASPALPNVVASQISRASSTTENNILPSPAPSEDPAMHPSASSKEPTGNRVRATSIVSLGDEEEEEEEIRTDNRLDVGEAPASLAGAGKYASG</sequence>
<comment type="caution">
    <text evidence="2">The sequence shown here is derived from an EMBL/GenBank/DDBJ whole genome shotgun (WGS) entry which is preliminary data.</text>
</comment>
<reference evidence="2" key="1">
    <citation type="submission" date="2023-06" db="EMBL/GenBank/DDBJ databases">
        <title>Multi-omics analyses reveal the molecular pathogenesis toolkit of Lasiodiplodia hormozganensis, a cross-kingdom pathogen.</title>
        <authorList>
            <person name="Felix C."/>
            <person name="Meneses R."/>
            <person name="Goncalves M.F.M."/>
            <person name="Tilleman L."/>
            <person name="Duarte A.S."/>
            <person name="Jorrin-Novo J.V."/>
            <person name="Van De Peer Y."/>
            <person name="Deforce D."/>
            <person name="Van Nieuwerburgh F."/>
            <person name="Esteves A.C."/>
            <person name="Alves A."/>
        </authorList>
    </citation>
    <scope>NUCLEOTIDE SEQUENCE</scope>
    <source>
        <strain evidence="2">CBS 339.90</strain>
    </source>
</reference>
<evidence type="ECO:0000313" key="3">
    <source>
        <dbReference type="Proteomes" id="UP001175001"/>
    </source>
</evidence>
<dbReference type="Proteomes" id="UP001175001">
    <property type="component" value="Unassembled WGS sequence"/>
</dbReference>
<protein>
    <submittedName>
        <fullName evidence="2">Uncharacterized protein</fullName>
    </submittedName>
</protein>